<dbReference type="InterPro" id="IPR000483">
    <property type="entry name" value="Cys-rich_flank_reg_C"/>
</dbReference>
<reference evidence="5" key="1">
    <citation type="submission" date="2020-11" db="EMBL/GenBank/DDBJ databases">
        <authorList>
            <person name="Tran Van P."/>
        </authorList>
    </citation>
    <scope>NUCLEOTIDE SEQUENCE</scope>
</reference>
<proteinExistence type="predicted"/>
<keyword evidence="3" id="KW-0677">Repeat</keyword>
<dbReference type="PANTHER" id="PTHR24366">
    <property type="entry name" value="IG(IMMUNOGLOBULIN) AND LRR(LEUCINE RICH REPEAT) DOMAINS"/>
    <property type="match status" value="1"/>
</dbReference>
<accession>A0A7R9QH29</accession>
<dbReference type="InterPro" id="IPR001611">
    <property type="entry name" value="Leu-rich_rpt"/>
</dbReference>
<dbReference type="PANTHER" id="PTHR24366:SF75">
    <property type="entry name" value="LEUCINE RICH REPEATS AND IMMUNOGLOBULIN LIKE DOMAINS 1"/>
    <property type="match status" value="1"/>
</dbReference>
<dbReference type="EMBL" id="CAJPIZ010030331">
    <property type="protein sequence ID" value="CAG2119899.1"/>
    <property type="molecule type" value="Genomic_DNA"/>
</dbReference>
<dbReference type="SUPFAM" id="SSF52058">
    <property type="entry name" value="L domain-like"/>
    <property type="match status" value="1"/>
</dbReference>
<dbReference type="Proteomes" id="UP000759131">
    <property type="component" value="Unassembled WGS sequence"/>
</dbReference>
<feature type="non-terminal residue" evidence="5">
    <location>
        <position position="1"/>
    </location>
</feature>
<evidence type="ECO:0000256" key="1">
    <source>
        <dbReference type="ARBA" id="ARBA00022614"/>
    </source>
</evidence>
<evidence type="ECO:0000313" key="5">
    <source>
        <dbReference type="EMBL" id="CAD7643969.1"/>
    </source>
</evidence>
<evidence type="ECO:0000259" key="4">
    <source>
        <dbReference type="SMART" id="SM00082"/>
    </source>
</evidence>
<dbReference type="OrthoDB" id="676979at2759"/>
<protein>
    <recommendedName>
        <fullName evidence="4">LRRCT domain-containing protein</fullName>
    </recommendedName>
</protein>
<keyword evidence="2" id="KW-0732">Signal</keyword>
<dbReference type="InterPro" id="IPR003591">
    <property type="entry name" value="Leu-rich_rpt_typical-subtyp"/>
</dbReference>
<dbReference type="EMBL" id="OC884906">
    <property type="protein sequence ID" value="CAD7643969.1"/>
    <property type="molecule type" value="Genomic_DNA"/>
</dbReference>
<dbReference type="Pfam" id="PF13855">
    <property type="entry name" value="LRR_8"/>
    <property type="match status" value="1"/>
</dbReference>
<name>A0A7R9QH29_9ACAR</name>
<dbReference type="SMART" id="SM00082">
    <property type="entry name" value="LRRCT"/>
    <property type="match status" value="1"/>
</dbReference>
<keyword evidence="6" id="KW-1185">Reference proteome</keyword>
<evidence type="ECO:0000256" key="3">
    <source>
        <dbReference type="ARBA" id="ARBA00022737"/>
    </source>
</evidence>
<dbReference type="Gene3D" id="3.80.10.10">
    <property type="entry name" value="Ribonuclease Inhibitor"/>
    <property type="match status" value="1"/>
</dbReference>
<evidence type="ECO:0000313" key="6">
    <source>
        <dbReference type="Proteomes" id="UP000759131"/>
    </source>
</evidence>
<dbReference type="InterPro" id="IPR032675">
    <property type="entry name" value="LRR_dom_sf"/>
</dbReference>
<dbReference type="SMART" id="SM00369">
    <property type="entry name" value="LRR_TYP"/>
    <property type="match status" value="5"/>
</dbReference>
<evidence type="ECO:0000256" key="2">
    <source>
        <dbReference type="ARBA" id="ARBA00022729"/>
    </source>
</evidence>
<organism evidence="5">
    <name type="scientific">Medioppia subpectinata</name>
    <dbReference type="NCBI Taxonomy" id="1979941"/>
    <lineage>
        <taxon>Eukaryota</taxon>
        <taxon>Metazoa</taxon>
        <taxon>Ecdysozoa</taxon>
        <taxon>Arthropoda</taxon>
        <taxon>Chelicerata</taxon>
        <taxon>Arachnida</taxon>
        <taxon>Acari</taxon>
        <taxon>Acariformes</taxon>
        <taxon>Sarcoptiformes</taxon>
        <taxon>Oribatida</taxon>
        <taxon>Brachypylina</taxon>
        <taxon>Oppioidea</taxon>
        <taxon>Oppiidae</taxon>
        <taxon>Medioppia</taxon>
    </lineage>
</organism>
<sequence length="293" mass="32058">MTTLHKLQLSHNKIIAINDNAFVGLDMLEELHVEDNSLVRVPAIALQSLKRIAIIRMDSNPIQQISTGDFGHLPANTISLTRCPHMTLIDRYAFWDLPNLYSLALHSNPRLAFIDGQAFVGLPLLQSVELYGCGLKTIQYDIVHNILGNGFTNGAIGGVGVNGGSGRQHSTATAAVEHHSKRRSIAASLMGNPFVCDCNVKYLYECLIDQHNCSLSIESPERVVCAEPPALNGTQISRLNISAIADECGPRLVAVNDPNVTVHKKIGDRHQFQCRALGVPQPRIHWILPTGQV</sequence>
<gene>
    <name evidence="5" type="ORF">OSB1V03_LOCUS19846</name>
</gene>
<dbReference type="AlphaFoldDB" id="A0A7R9QH29"/>
<keyword evidence="1" id="KW-0433">Leucine-rich repeat</keyword>
<feature type="domain" description="LRRCT" evidence="4">
    <location>
        <begin position="192"/>
        <end position="249"/>
    </location>
</feature>